<keyword evidence="2" id="KW-1185">Reference proteome</keyword>
<evidence type="ECO:0000313" key="2">
    <source>
        <dbReference type="Proteomes" id="UP001281147"/>
    </source>
</evidence>
<reference evidence="1" key="1">
    <citation type="submission" date="2023-07" db="EMBL/GenBank/DDBJ databases">
        <title>Black Yeasts Isolated from many extreme environments.</title>
        <authorList>
            <person name="Coleine C."/>
            <person name="Stajich J.E."/>
            <person name="Selbmann L."/>
        </authorList>
    </citation>
    <scope>NUCLEOTIDE SEQUENCE</scope>
    <source>
        <strain evidence="1">CCFEE 5714</strain>
    </source>
</reference>
<name>A0ACC3NS40_9PEZI</name>
<sequence length="505" mass="55251">MYSWTFLAAAVLPLVYAHDAAYDDEPSWHGLAGNLYTEQWATCPDASWPPTSIGQRLQPQEPDAELEEILAAIDPKRVEHIISKLASFGTRHTLSTQNSSTEGIGAARDWIYKEMQSFASSSDGNMDVYLNSYIQGIDGERITFPVKITNVVAQINGTDDPNRVHVVSGHYDSRRLDVMDYTNEAPGADDDASGVAVAMEMARVCAMKRPKATMIFAAVSAEEQGLYGSAHLAKTLKRAGYNVEGHWNNDIVGTGKNEPFSPINDYTIRLFGASVFYPNSSTAEITDTAASNGNWNDSPAQNLGRYISEIAAGAWESVGMQVALIYRPDRFLRGGDHLSFLEQGFPAVRFTEAVENFAHQHQNTREQDGIQYGDLVEFIDFDYTARVARTNLASMWSAANAPGMPVNVSISQAIGFPAVDEDTPPEIIGNDSQFCWNTGNDPLAVGYELVWRPTGNLQWTHSLDVGNVRSVTVNLPKDDLQFGVRAVGQDGKKSPAVLPLPAESC</sequence>
<organism evidence="1 2">
    <name type="scientific">Vermiconidia calcicola</name>
    <dbReference type="NCBI Taxonomy" id="1690605"/>
    <lineage>
        <taxon>Eukaryota</taxon>
        <taxon>Fungi</taxon>
        <taxon>Dikarya</taxon>
        <taxon>Ascomycota</taxon>
        <taxon>Pezizomycotina</taxon>
        <taxon>Dothideomycetes</taxon>
        <taxon>Dothideomycetidae</taxon>
        <taxon>Mycosphaerellales</taxon>
        <taxon>Extremaceae</taxon>
        <taxon>Vermiconidia</taxon>
    </lineage>
</organism>
<proteinExistence type="predicted"/>
<dbReference type="EMBL" id="JAUTXU010000018">
    <property type="protein sequence ID" value="KAK3721297.1"/>
    <property type="molecule type" value="Genomic_DNA"/>
</dbReference>
<accession>A0ACC3NS40</accession>
<comment type="caution">
    <text evidence="1">The sequence shown here is derived from an EMBL/GenBank/DDBJ whole genome shotgun (WGS) entry which is preliminary data.</text>
</comment>
<gene>
    <name evidence="1" type="ORF">LTR37_003173</name>
</gene>
<protein>
    <submittedName>
        <fullName evidence="1">Uncharacterized protein</fullName>
    </submittedName>
</protein>
<evidence type="ECO:0000313" key="1">
    <source>
        <dbReference type="EMBL" id="KAK3721297.1"/>
    </source>
</evidence>
<dbReference type="Proteomes" id="UP001281147">
    <property type="component" value="Unassembled WGS sequence"/>
</dbReference>